<dbReference type="InterPro" id="IPR015943">
    <property type="entry name" value="WD40/YVTN_repeat-like_dom_sf"/>
</dbReference>
<evidence type="ECO:0000313" key="2">
    <source>
        <dbReference type="EnsemblPlants" id="KQK92933"/>
    </source>
</evidence>
<sequence>MKAGGGAKKRKLSGWPESEASNKAIEFNSILHGNSSGLEVLLLNRIAIAKSLSPPPIVYDLDWNPKPRSCNGKNAIAMLACASSYGAHIYYYPRSTRTWTTVVMMNRPTRKGDCIRWHKSGRTLATTSNYSDEKDGKVTIFSYDNKTLCFDATGSYSIKEHRNVSSLAWITGTEILVGAIFPSSWLYFFELKEGLISCVHQEECNGFPTNSPIVLQPDPNTTYFFAACEDATKILVWNKLEGSDHIWTIIRSVDCDRGICGMQFGMLTRSLITIQKGHWNVWHWVEQKDLKLQFTSLNEHKIVKGKRLKYRSELISLGVSCTGKVVASGGTGDTFLVYAMTGTAAGPPIAVHWNPACSRNSNFCYGEVRCIKFNAKEGANLQIATGGDNGFIHIWALKKTSSRSKEKVDITPDRRYEHKYYSNHLQPEKIKIPSTSDDEEDDEDVDKEVVREGPFEVVVEYVDKEVVRVAQKPKFYQIREDAEAILEIINGGYDLPKEQIKLLCEKIISADDE</sequence>
<gene>
    <name evidence="2" type="primary">LOC101761621</name>
    <name evidence="1" type="ORF">SETIT_9G566200v2</name>
</gene>
<accession>K4A8P2</accession>
<reference evidence="1" key="2">
    <citation type="submission" date="2015-07" db="EMBL/GenBank/DDBJ databases">
        <authorList>
            <person name="Noorani M."/>
        </authorList>
    </citation>
    <scope>NUCLEOTIDE SEQUENCE</scope>
    <source>
        <strain evidence="1">Yugu1</strain>
    </source>
</reference>
<dbReference type="Gramene" id="KQK92933">
    <property type="protein sequence ID" value="KQK92933"/>
    <property type="gene ID" value="SETIT_035248mg"/>
</dbReference>
<dbReference type="KEGG" id="sita:101761621"/>
<keyword evidence="3" id="KW-1185">Reference proteome</keyword>
<organism evidence="1">
    <name type="scientific">Setaria italica</name>
    <name type="common">Foxtail millet</name>
    <name type="synonym">Panicum italicum</name>
    <dbReference type="NCBI Taxonomy" id="4555"/>
    <lineage>
        <taxon>Eukaryota</taxon>
        <taxon>Viridiplantae</taxon>
        <taxon>Streptophyta</taxon>
        <taxon>Embryophyta</taxon>
        <taxon>Tracheophyta</taxon>
        <taxon>Spermatophyta</taxon>
        <taxon>Magnoliopsida</taxon>
        <taxon>Liliopsida</taxon>
        <taxon>Poales</taxon>
        <taxon>Poaceae</taxon>
        <taxon>PACMAD clade</taxon>
        <taxon>Panicoideae</taxon>
        <taxon>Panicodae</taxon>
        <taxon>Paniceae</taxon>
        <taxon>Cenchrinae</taxon>
        <taxon>Setaria</taxon>
    </lineage>
</organism>
<dbReference type="RefSeq" id="XP_004985967.1">
    <property type="nucleotide sequence ID" value="XM_004985910.4"/>
</dbReference>
<reference evidence="2" key="3">
    <citation type="submission" date="2018-08" db="UniProtKB">
        <authorList>
            <consortium name="EnsemblPlants"/>
        </authorList>
    </citation>
    <scope>IDENTIFICATION</scope>
    <source>
        <strain evidence="2">Yugu1</strain>
    </source>
</reference>
<name>K4A8P2_SETIT</name>
<evidence type="ECO:0000313" key="1">
    <source>
        <dbReference type="EMBL" id="RCV46874.1"/>
    </source>
</evidence>
<dbReference type="GeneID" id="101761621"/>
<evidence type="ECO:0008006" key="4">
    <source>
        <dbReference type="Google" id="ProtNLM"/>
    </source>
</evidence>
<reference evidence="1 3" key="1">
    <citation type="journal article" date="2012" name="Nat. Biotechnol.">
        <title>Reference genome sequence of the model plant Setaria.</title>
        <authorList>
            <person name="Bennetzen J.L."/>
            <person name="Schmutz J."/>
            <person name="Wang H."/>
            <person name="Percifield R."/>
            <person name="Hawkins J."/>
            <person name="Pontaroli A.C."/>
            <person name="Estep M."/>
            <person name="Feng L."/>
            <person name="Vaughn J.N."/>
            <person name="Grimwood J."/>
            <person name="Jenkins J."/>
            <person name="Barry K."/>
            <person name="Lindquist E."/>
            <person name="Hellsten U."/>
            <person name="Deshpande S."/>
            <person name="Wang X."/>
            <person name="Wu X."/>
            <person name="Mitros T."/>
            <person name="Triplett J."/>
            <person name="Yang X."/>
            <person name="Ye C.Y."/>
            <person name="Mauro-Herrera M."/>
            <person name="Wang L."/>
            <person name="Li P."/>
            <person name="Sharma M."/>
            <person name="Sharma R."/>
            <person name="Ronald P.C."/>
            <person name="Panaud O."/>
            <person name="Kellogg E.A."/>
            <person name="Brutnell T.P."/>
            <person name="Doust A.N."/>
            <person name="Tuskan G.A."/>
            <person name="Rokhsar D."/>
            <person name="Devos K.M."/>
        </authorList>
    </citation>
    <scope>NUCLEOTIDE SEQUENCE [LARGE SCALE GENOMIC DNA]</scope>
    <source>
        <strain evidence="3">cv. Yugu1</strain>
        <strain evidence="1">Yugu1</strain>
    </source>
</reference>
<dbReference type="Gene3D" id="2.130.10.10">
    <property type="entry name" value="YVTN repeat-like/Quinoprotein amine dehydrogenase"/>
    <property type="match status" value="2"/>
</dbReference>
<proteinExistence type="predicted"/>
<dbReference type="SUPFAM" id="SSF50978">
    <property type="entry name" value="WD40 repeat-like"/>
    <property type="match status" value="1"/>
</dbReference>
<evidence type="ECO:0000313" key="3">
    <source>
        <dbReference type="Proteomes" id="UP000004995"/>
    </source>
</evidence>
<dbReference type="InterPro" id="IPR036322">
    <property type="entry name" value="WD40_repeat_dom_sf"/>
</dbReference>
<protein>
    <recommendedName>
        <fullName evidence="4">Minichromosome loss protein Mcl1 middle region domain-containing protein</fullName>
    </recommendedName>
</protein>
<dbReference type="EMBL" id="CM003536">
    <property type="protein sequence ID" value="RCV46874.1"/>
    <property type="molecule type" value="Genomic_DNA"/>
</dbReference>
<dbReference type="Proteomes" id="UP000004995">
    <property type="component" value="Unassembled WGS sequence"/>
</dbReference>
<dbReference type="HOGENOM" id="CLU_531469_0_0_1"/>
<dbReference type="AlphaFoldDB" id="K4A8P2"/>
<dbReference type="EnsemblPlants" id="KQK92933">
    <property type="protein sequence ID" value="KQK92933"/>
    <property type="gene ID" value="SETIT_035248mg"/>
</dbReference>
<dbReference type="EMBL" id="AGNK02006149">
    <property type="status" value="NOT_ANNOTATED_CDS"/>
    <property type="molecule type" value="Genomic_DNA"/>
</dbReference>